<keyword evidence="2" id="KW-1185">Reference proteome</keyword>
<dbReference type="EMBL" id="CP031700">
    <property type="protein sequence ID" value="QEY25609.1"/>
    <property type="molecule type" value="Genomic_DNA"/>
</dbReference>
<dbReference type="NCBIfam" id="NF008498">
    <property type="entry name" value="PRK11408.1-5"/>
    <property type="match status" value="1"/>
</dbReference>
<dbReference type="RefSeq" id="WP_151050085.1">
    <property type="nucleotide sequence ID" value="NZ_CP031700.1"/>
</dbReference>
<gene>
    <name evidence="1" type="ORF">D0T92_03020</name>
</gene>
<proteinExistence type="predicted"/>
<dbReference type="KEGG" id="nzl:D0T92_03020"/>
<dbReference type="InterPro" id="IPR021239">
    <property type="entry name" value="DUF2625"/>
</dbReference>
<dbReference type="Pfam" id="PF10946">
    <property type="entry name" value="DUF2625"/>
    <property type="match status" value="1"/>
</dbReference>
<dbReference type="AlphaFoldDB" id="A0A5J6PSK3"/>
<evidence type="ECO:0000313" key="2">
    <source>
        <dbReference type="Proteomes" id="UP000325713"/>
    </source>
</evidence>
<accession>A0A5J6PSK3</accession>
<sequence>MKELKELINLEESGWDFISEWLEEATNDYEILEKDPKRAEQELINTQVTTRSPMGALIYETGGILIDSGWLRILGSGSTKLNRGLMEWNQGKTYEKLGERPTHLLIADDIVGGYFAINAGGIGNVIGNIYYLAPDFLEWEDTELGYSDFLYWTLTGNLEMYYENVRWSTWKEDIKKANGNQTFSFVPFLWTDEGQDIDKTDRKLVPTEENYHFMIEMQRQLNRE</sequence>
<dbReference type="OrthoDB" id="1550811at2"/>
<evidence type="ECO:0000313" key="1">
    <source>
        <dbReference type="EMBL" id="QEY25609.1"/>
    </source>
</evidence>
<organism evidence="1 2">
    <name type="scientific">Neisseria zalophi</name>
    <dbReference type="NCBI Taxonomy" id="640030"/>
    <lineage>
        <taxon>Bacteria</taxon>
        <taxon>Pseudomonadati</taxon>
        <taxon>Pseudomonadota</taxon>
        <taxon>Betaproteobacteria</taxon>
        <taxon>Neisseriales</taxon>
        <taxon>Neisseriaceae</taxon>
        <taxon>Neisseria</taxon>
    </lineage>
</organism>
<name>A0A5J6PSK3_9NEIS</name>
<reference evidence="1 2" key="1">
    <citation type="submission" date="2018-08" db="EMBL/GenBank/DDBJ databases">
        <title>Neisseria zalophi ATCC BAA-2455 complete genome.</title>
        <authorList>
            <person name="Veseli I.A."/>
            <person name="Buttler R."/>
            <person name="Mascarenhas dos Santos A.C."/>
            <person name="Pombert J.-F."/>
        </authorList>
    </citation>
    <scope>NUCLEOTIDE SEQUENCE [LARGE SCALE GENOMIC DNA]</scope>
    <source>
        <strain evidence="1 2">ATCC BAA-2455</strain>
    </source>
</reference>
<protein>
    <submittedName>
        <fullName evidence="1">DUF2625 domain-containing protein</fullName>
    </submittedName>
</protein>
<dbReference type="Proteomes" id="UP000325713">
    <property type="component" value="Chromosome"/>
</dbReference>